<dbReference type="Pfam" id="PF00561">
    <property type="entry name" value="Abhydrolase_1"/>
    <property type="match status" value="1"/>
</dbReference>
<comment type="caution">
    <text evidence="3">The sequence shown here is derived from an EMBL/GenBank/DDBJ whole genome shotgun (WGS) entry which is preliminary data.</text>
</comment>
<keyword evidence="3" id="KW-0378">Hydrolase</keyword>
<dbReference type="Gene3D" id="3.40.50.1820">
    <property type="entry name" value="alpha/beta hydrolase"/>
    <property type="match status" value="1"/>
</dbReference>
<accession>A0ABU9KX98</accession>
<feature type="signal peptide" evidence="1">
    <location>
        <begin position="1"/>
        <end position="18"/>
    </location>
</feature>
<reference evidence="3 4" key="1">
    <citation type="submission" date="2024-04" db="EMBL/GenBank/DDBJ databases">
        <title>whole genome sequencing of Lutimonas vermicola strain IMCC1616.</title>
        <authorList>
            <person name="Bae S.S."/>
        </authorList>
    </citation>
    <scope>NUCLEOTIDE SEQUENCE [LARGE SCALE GENOMIC DNA]</scope>
    <source>
        <strain evidence="3 4">IMCC1616</strain>
    </source>
</reference>
<dbReference type="InterPro" id="IPR029058">
    <property type="entry name" value="AB_hydrolase_fold"/>
</dbReference>
<dbReference type="PANTHER" id="PTHR43798:SF27">
    <property type="entry name" value="HYDROLASE ALPHA_BETA HYDROLASE FOLD FAMILY"/>
    <property type="match status" value="1"/>
</dbReference>
<proteinExistence type="predicted"/>
<keyword evidence="1" id="KW-0732">Signal</keyword>
<dbReference type="GO" id="GO:0016787">
    <property type="term" value="F:hydrolase activity"/>
    <property type="evidence" value="ECO:0007669"/>
    <property type="project" value="UniProtKB-KW"/>
</dbReference>
<evidence type="ECO:0000313" key="3">
    <source>
        <dbReference type="EMBL" id="MEL4454820.1"/>
    </source>
</evidence>
<dbReference type="Proteomes" id="UP001474120">
    <property type="component" value="Unassembled WGS sequence"/>
</dbReference>
<evidence type="ECO:0000313" key="4">
    <source>
        <dbReference type="Proteomes" id="UP001474120"/>
    </source>
</evidence>
<feature type="chain" id="PRO_5045885010" evidence="1">
    <location>
        <begin position="19"/>
        <end position="491"/>
    </location>
</feature>
<dbReference type="PANTHER" id="PTHR43798">
    <property type="entry name" value="MONOACYLGLYCEROL LIPASE"/>
    <property type="match status" value="1"/>
</dbReference>
<organism evidence="3 4">
    <name type="scientific">Lutimonas vermicola</name>
    <dbReference type="NCBI Taxonomy" id="414288"/>
    <lineage>
        <taxon>Bacteria</taxon>
        <taxon>Pseudomonadati</taxon>
        <taxon>Bacteroidota</taxon>
        <taxon>Flavobacteriia</taxon>
        <taxon>Flavobacteriales</taxon>
        <taxon>Flavobacteriaceae</taxon>
        <taxon>Lutimonas</taxon>
    </lineage>
</organism>
<dbReference type="InterPro" id="IPR050266">
    <property type="entry name" value="AB_hydrolase_sf"/>
</dbReference>
<dbReference type="InterPro" id="IPR000073">
    <property type="entry name" value="AB_hydrolase_1"/>
</dbReference>
<gene>
    <name evidence="3" type="ORF">AABB81_02865</name>
</gene>
<evidence type="ECO:0000259" key="2">
    <source>
        <dbReference type="Pfam" id="PF00561"/>
    </source>
</evidence>
<protein>
    <submittedName>
        <fullName evidence="3">Alpha/beta fold hydrolase</fullName>
    </submittedName>
</protein>
<keyword evidence="4" id="KW-1185">Reference proteome</keyword>
<dbReference type="SUPFAM" id="SSF53474">
    <property type="entry name" value="alpha/beta-Hydrolases"/>
    <property type="match status" value="1"/>
</dbReference>
<name>A0ABU9KX98_9FLAO</name>
<sequence length="491" mass="54966">MKKYLLILAFAIAFMANGQEIRKTGQFTKETSPFEVTKKLESMGKFIFGRMKVPERAEVPEGKTVDLAIGIFKSRNAPAKDPLVLCAGGPGLSYLDDFVPGFAGELGDLFLEDRDVVIVESRGLKYSDPFLIIPDIKALQLSLLDKNISADETIDLYLDILKKAYDRFTVQGIDLSAVNSKEIANEIAYVMTQLGYDKFAMFGSSYGSEVVQNMLMYHPKRVSSAVLNGVVDIYRSGYDMHSGMVEALEEAFSAVDNSPVLTAAYPDLKERFLNKVSELNVRPDTLNLMYGPTGEEYKVLLNGDRIALWLFYQMYFNTQLPKSLDRISRGDYTEIISNPGLIFPIPEFSTGLSLSVFLSGTYDVKPEHIMEGSEYEELIKGASLSTFGPYFYKEAIKVWPVQQRSSPQKFYSQAPLLLLGGKFDHLCKPSYATQLAEEQGNATLFLFDDVVHSPVDKGPCAIMMMKEFYDDPSKVPDNSCMQAFSHEYQVP</sequence>
<dbReference type="EMBL" id="JBCDNA010000001">
    <property type="protein sequence ID" value="MEL4454820.1"/>
    <property type="molecule type" value="Genomic_DNA"/>
</dbReference>
<dbReference type="RefSeq" id="WP_342158463.1">
    <property type="nucleotide sequence ID" value="NZ_JBCDNA010000001.1"/>
</dbReference>
<feature type="domain" description="AB hydrolase-1" evidence="2">
    <location>
        <begin position="82"/>
        <end position="283"/>
    </location>
</feature>
<evidence type="ECO:0000256" key="1">
    <source>
        <dbReference type="SAM" id="SignalP"/>
    </source>
</evidence>